<dbReference type="Proteomes" id="UP001458880">
    <property type="component" value="Unassembled WGS sequence"/>
</dbReference>
<accession>A0AAW1I844</accession>
<evidence type="ECO:0000313" key="1">
    <source>
        <dbReference type="EMBL" id="KAK9685073.1"/>
    </source>
</evidence>
<keyword evidence="2" id="KW-1185">Reference proteome</keyword>
<dbReference type="PANTHER" id="PTHR35450:SF2">
    <property type="entry name" value="REVERSE TRANSCRIPTASE DOMAIN-CONTAINING PROTEIN"/>
    <property type="match status" value="1"/>
</dbReference>
<name>A0AAW1I844_POPJA</name>
<dbReference type="EMBL" id="JASPKY010000812">
    <property type="protein sequence ID" value="KAK9685073.1"/>
    <property type="molecule type" value="Genomic_DNA"/>
</dbReference>
<dbReference type="AlphaFoldDB" id="A0AAW1I844"/>
<dbReference type="PANTHER" id="PTHR35450">
    <property type="entry name" value="REVERSE TRANSCRIPTASE DOMAIN-CONTAINING PROTEIN"/>
    <property type="match status" value="1"/>
</dbReference>
<organism evidence="1 2">
    <name type="scientific">Popillia japonica</name>
    <name type="common">Japanese beetle</name>
    <dbReference type="NCBI Taxonomy" id="7064"/>
    <lineage>
        <taxon>Eukaryota</taxon>
        <taxon>Metazoa</taxon>
        <taxon>Ecdysozoa</taxon>
        <taxon>Arthropoda</taxon>
        <taxon>Hexapoda</taxon>
        <taxon>Insecta</taxon>
        <taxon>Pterygota</taxon>
        <taxon>Neoptera</taxon>
        <taxon>Endopterygota</taxon>
        <taxon>Coleoptera</taxon>
        <taxon>Polyphaga</taxon>
        <taxon>Scarabaeiformia</taxon>
        <taxon>Scarabaeidae</taxon>
        <taxon>Rutelinae</taxon>
        <taxon>Popillia</taxon>
    </lineage>
</organism>
<sequence>MDRETRKIMTKHRSLHPNASIQRIYLPRKAGGRGLLSGEDLYNRIFVKNHEDTGIGAHLYGAATGAAKVHHLIFEPISQRPHKEDLRTLEQTKLKQKLKDQINRNLMLAHMEKAMHSQFYKSMEEQNLSRELTFAFLNAPGLYSETEGYIMACQDGVYGSLVYRKLVMKQPLQDTRCRANEEKNPPYTPGDIPAVVQNENGKIFWNFAFLTTADITANEPDMLVLDKLRKTIFVIEMFCPSEGNIQSKKLEKTKKYLLFQLKHTYPGYKSSIFIPSLPYLYRGLRSHHKKHRTPDGKICYLGLTKDPESPQYQPPTNLGPGYYGGISHGNGMHPERHRGYSHFASCEDFAYYTFA</sequence>
<evidence type="ECO:0000313" key="2">
    <source>
        <dbReference type="Proteomes" id="UP001458880"/>
    </source>
</evidence>
<gene>
    <name evidence="1" type="ORF">QE152_g38320</name>
</gene>
<comment type="caution">
    <text evidence="1">The sequence shown here is derived from an EMBL/GenBank/DDBJ whole genome shotgun (WGS) entry which is preliminary data.</text>
</comment>
<proteinExistence type="predicted"/>
<protein>
    <submittedName>
        <fullName evidence="1">Uncharacterized protein</fullName>
    </submittedName>
</protein>
<reference evidence="1 2" key="1">
    <citation type="journal article" date="2024" name="BMC Genomics">
        <title>De novo assembly and annotation of Popillia japonica's genome with initial clues to its potential as an invasive pest.</title>
        <authorList>
            <person name="Cucini C."/>
            <person name="Boschi S."/>
            <person name="Funari R."/>
            <person name="Cardaioli E."/>
            <person name="Iannotti N."/>
            <person name="Marturano G."/>
            <person name="Paoli F."/>
            <person name="Bruttini M."/>
            <person name="Carapelli A."/>
            <person name="Frati F."/>
            <person name="Nardi F."/>
        </authorList>
    </citation>
    <scope>NUCLEOTIDE SEQUENCE [LARGE SCALE GENOMIC DNA]</scope>
    <source>
        <strain evidence="1">DMR45628</strain>
    </source>
</reference>